<dbReference type="InterPro" id="IPR011059">
    <property type="entry name" value="Metal-dep_hydrolase_composite"/>
</dbReference>
<dbReference type="SUPFAM" id="SSF51556">
    <property type="entry name" value="Metallo-dependent hydrolases"/>
    <property type="match status" value="1"/>
</dbReference>
<proteinExistence type="predicted"/>
<dbReference type="InterPro" id="IPR006680">
    <property type="entry name" value="Amidohydro-rel"/>
</dbReference>
<gene>
    <name evidence="3" type="ORF">GCL60_09305</name>
</gene>
<comment type="caution">
    <text evidence="3">The sequence shown here is derived from an EMBL/GenBank/DDBJ whole genome shotgun (WGS) entry which is preliminary data.</text>
</comment>
<accession>A0A6N6VTQ9</accession>
<reference evidence="3 4" key="1">
    <citation type="submission" date="2019-10" db="EMBL/GenBank/DDBJ databases">
        <title>New species of Slilvanegrellaceae.</title>
        <authorList>
            <person name="Pitt A."/>
            <person name="Hahn M.W."/>
        </authorList>
    </citation>
    <scope>NUCLEOTIDE SEQUENCE [LARGE SCALE GENOMIC DNA]</scope>
    <source>
        <strain evidence="3 4">SP-Ram-0.45-NSY-1</strain>
    </source>
</reference>
<dbReference type="EMBL" id="WFLM01000003">
    <property type="protein sequence ID" value="KAB8039041.1"/>
    <property type="molecule type" value="Genomic_DNA"/>
</dbReference>
<evidence type="ECO:0000256" key="1">
    <source>
        <dbReference type="ARBA" id="ARBA00022801"/>
    </source>
</evidence>
<evidence type="ECO:0000313" key="3">
    <source>
        <dbReference type="EMBL" id="KAB8039041.1"/>
    </source>
</evidence>
<feature type="domain" description="Amidohydrolase-related" evidence="2">
    <location>
        <begin position="68"/>
        <end position="333"/>
    </location>
</feature>
<dbReference type="OrthoDB" id="9807210at2"/>
<dbReference type="RefSeq" id="WP_153420440.1">
    <property type="nucleotide sequence ID" value="NZ_WFLM01000003.1"/>
</dbReference>
<dbReference type="SUPFAM" id="SSF51338">
    <property type="entry name" value="Composite domain of metallo-dependent hydrolases"/>
    <property type="match status" value="1"/>
</dbReference>
<dbReference type="Proteomes" id="UP000437748">
    <property type="component" value="Unassembled WGS sequence"/>
</dbReference>
<dbReference type="PANTHER" id="PTHR43794">
    <property type="entry name" value="AMINOHYDROLASE SSNA-RELATED"/>
    <property type="match status" value="1"/>
</dbReference>
<dbReference type="GO" id="GO:0016810">
    <property type="term" value="F:hydrolase activity, acting on carbon-nitrogen (but not peptide) bonds"/>
    <property type="evidence" value="ECO:0007669"/>
    <property type="project" value="InterPro"/>
</dbReference>
<evidence type="ECO:0000259" key="2">
    <source>
        <dbReference type="Pfam" id="PF01979"/>
    </source>
</evidence>
<keyword evidence="4" id="KW-1185">Reference proteome</keyword>
<dbReference type="Gene3D" id="2.30.40.10">
    <property type="entry name" value="Urease, subunit C, domain 1"/>
    <property type="match status" value="1"/>
</dbReference>
<dbReference type="AlphaFoldDB" id="A0A6N6VTQ9"/>
<evidence type="ECO:0000313" key="4">
    <source>
        <dbReference type="Proteomes" id="UP000437748"/>
    </source>
</evidence>
<dbReference type="InterPro" id="IPR032466">
    <property type="entry name" value="Metal_Hydrolase"/>
</dbReference>
<dbReference type="Pfam" id="PF01979">
    <property type="entry name" value="Amidohydro_1"/>
    <property type="match status" value="1"/>
</dbReference>
<dbReference type="Gene3D" id="3.20.20.140">
    <property type="entry name" value="Metal-dependent hydrolases"/>
    <property type="match status" value="1"/>
</dbReference>
<sequence length="481" mass="54894">MNCNEIIFSKKILLKEGALYKIFPASIEISGNHIHKVTKLSLESYQESLSKEKHLKKVTIHDFGDRLITPSFINSHTHIAMNFFRSFFNTNSKPNNLIEDIFYKAESLLTPSDVRAFSRIGAFENILNGNGLIWDHYYYGEEIAKACLETGIGAVIAPTLQDISGPGVAICRKMLDETYKIHSNHLYENSGIYAAFGPHATDTVSESLWKEILEGSKELNIPIHAHIAQSYEEINRIYKKHKTTPIQFLNSLGILKNPSSNLFIHGIYLNKKDFKLLQSKNNALVFCPFSQMIFQFPANIIDWYKNKLKWFVATDCVASNDSMNLQKELKMVSGFPSLQNTFSNHLNLIEKYTQKNKTLFLKEKSNIKKIQIKFADSSFLLNKVFEGPGTFHNHFKAGIIQQGALANLNIWDLNHPSMWPSDNIPRNLSMGDTTGAIYNMMICGKWISNNGNFIQSILESDIYKMSLKEANDRLRYLLKKI</sequence>
<name>A0A6N6VTQ9_9BACT</name>
<keyword evidence="1 3" id="KW-0378">Hydrolase</keyword>
<dbReference type="PANTHER" id="PTHR43794:SF11">
    <property type="entry name" value="AMIDOHYDROLASE-RELATED DOMAIN-CONTAINING PROTEIN"/>
    <property type="match status" value="1"/>
</dbReference>
<organism evidence="3 4">
    <name type="scientific">Silvanigrella paludirubra</name>
    <dbReference type="NCBI Taxonomy" id="2499159"/>
    <lineage>
        <taxon>Bacteria</taxon>
        <taxon>Pseudomonadati</taxon>
        <taxon>Bdellovibrionota</taxon>
        <taxon>Oligoflexia</taxon>
        <taxon>Silvanigrellales</taxon>
        <taxon>Silvanigrellaceae</taxon>
        <taxon>Silvanigrella</taxon>
    </lineage>
</organism>
<dbReference type="InterPro" id="IPR050287">
    <property type="entry name" value="MTA/SAH_deaminase"/>
</dbReference>
<protein>
    <submittedName>
        <fullName evidence="3">Amidohydrolase family protein</fullName>
    </submittedName>
</protein>